<dbReference type="PANTHER" id="PTHR21569">
    <property type="entry name" value="RIBOSOMAL PROTEIN S9"/>
    <property type="match status" value="1"/>
</dbReference>
<comment type="similarity">
    <text evidence="1 6">Belongs to the universal ribosomal protein uS9 family.</text>
</comment>
<dbReference type="Gene3D" id="3.30.230.10">
    <property type="match status" value="1"/>
</dbReference>
<dbReference type="EMBL" id="SIDB01000006">
    <property type="protein sequence ID" value="KAI3431266.1"/>
    <property type="molecule type" value="Genomic_DNA"/>
</dbReference>
<dbReference type="AlphaFoldDB" id="A0A9D4YX12"/>
<dbReference type="InterPro" id="IPR020574">
    <property type="entry name" value="Ribosomal_uS9_CS"/>
</dbReference>
<reference evidence="8" key="2">
    <citation type="submission" date="2020-11" db="EMBL/GenBank/DDBJ databases">
        <authorList>
            <person name="Cecchin M."/>
            <person name="Marcolungo L."/>
            <person name="Rossato M."/>
            <person name="Girolomoni L."/>
            <person name="Cosentino E."/>
            <person name="Cuine S."/>
            <person name="Li-Beisson Y."/>
            <person name="Delledonne M."/>
            <person name="Ballottari M."/>
        </authorList>
    </citation>
    <scope>NUCLEOTIDE SEQUENCE</scope>
    <source>
        <strain evidence="8">211/11P</strain>
        <tissue evidence="8">Whole cell</tissue>
    </source>
</reference>
<organism evidence="8 9">
    <name type="scientific">Chlorella vulgaris</name>
    <name type="common">Green alga</name>
    <dbReference type="NCBI Taxonomy" id="3077"/>
    <lineage>
        <taxon>Eukaryota</taxon>
        <taxon>Viridiplantae</taxon>
        <taxon>Chlorophyta</taxon>
        <taxon>core chlorophytes</taxon>
        <taxon>Trebouxiophyceae</taxon>
        <taxon>Chlorellales</taxon>
        <taxon>Chlorellaceae</taxon>
        <taxon>Chlorella clade</taxon>
        <taxon>Chlorella</taxon>
    </lineage>
</organism>
<evidence type="ECO:0000256" key="3">
    <source>
        <dbReference type="ARBA" id="ARBA00023274"/>
    </source>
</evidence>
<dbReference type="NCBIfam" id="NF001099">
    <property type="entry name" value="PRK00132.1"/>
    <property type="match status" value="1"/>
</dbReference>
<evidence type="ECO:0000256" key="7">
    <source>
        <dbReference type="SAM" id="MobiDB-lite"/>
    </source>
</evidence>
<dbReference type="FunFam" id="3.30.230.10:FF:000001">
    <property type="entry name" value="30S ribosomal protein S9"/>
    <property type="match status" value="1"/>
</dbReference>
<evidence type="ECO:0000256" key="4">
    <source>
        <dbReference type="ARBA" id="ARBA00035152"/>
    </source>
</evidence>
<dbReference type="GO" id="GO:0022627">
    <property type="term" value="C:cytosolic small ribosomal subunit"/>
    <property type="evidence" value="ECO:0007669"/>
    <property type="project" value="TreeGrafter"/>
</dbReference>
<dbReference type="GO" id="GO:0003723">
    <property type="term" value="F:RNA binding"/>
    <property type="evidence" value="ECO:0007669"/>
    <property type="project" value="TreeGrafter"/>
</dbReference>
<dbReference type="PANTHER" id="PTHR21569:SF1">
    <property type="entry name" value="SMALL RIBOSOMAL SUBUNIT PROTEIN US9M"/>
    <property type="match status" value="1"/>
</dbReference>
<dbReference type="Pfam" id="PF00380">
    <property type="entry name" value="Ribosomal_S9"/>
    <property type="match status" value="1"/>
</dbReference>
<dbReference type="OrthoDB" id="10254627at2759"/>
<name>A0A9D4YX12_CHLVU</name>
<gene>
    <name evidence="8" type="ORF">D9Q98_004328</name>
</gene>
<keyword evidence="3 6" id="KW-0687">Ribonucleoprotein</keyword>
<feature type="region of interest" description="Disordered" evidence="7">
    <location>
        <begin position="60"/>
        <end position="82"/>
    </location>
</feature>
<dbReference type="HAMAP" id="MF_00532_B">
    <property type="entry name" value="Ribosomal_uS9_B"/>
    <property type="match status" value="1"/>
</dbReference>
<protein>
    <recommendedName>
        <fullName evidence="4">Small ribosomal subunit protein uS9c</fullName>
    </recommendedName>
    <alternativeName>
        <fullName evidence="5">30S ribosomal protein S9, chloroplastic</fullName>
    </alternativeName>
</protein>
<dbReference type="InterPro" id="IPR020568">
    <property type="entry name" value="Ribosomal_Su5_D2-typ_SF"/>
</dbReference>
<keyword evidence="2 6" id="KW-0689">Ribosomal protein</keyword>
<accession>A0A9D4YX12</accession>
<sequence length="312" mass="34372">MLRNGMKALQRVAALQWCREACAASGGGITANLPSLAVAMQQLALQQQLSWASNSQPSGCRQFAASAGGGGDGGSDSQQQHAADAAALSEGNDAVQQLASESGQLVFKDYEESLEAWGKAMDEGDWGTAWDIFEGVLPVETDQFPDLQELLAWDPDEEAKEYRRLREARVKEMHAARWVRRLDPSGRALGVGKRKTSVALVWLKEGSGHMMINRRPYDSYFPDMLRRNDLLAPFLVTGTLGRFDIMVRVTGGGQTGQSQAVRHGIARALQNWEPAMRPPLKVAGLLTRDSRIVERKKPGLKKARKAFQWVKR</sequence>
<dbReference type="InterPro" id="IPR000754">
    <property type="entry name" value="Ribosomal_uS9"/>
</dbReference>
<proteinExistence type="inferred from homology"/>
<evidence type="ECO:0000256" key="2">
    <source>
        <dbReference type="ARBA" id="ARBA00022980"/>
    </source>
</evidence>
<evidence type="ECO:0000313" key="9">
    <source>
        <dbReference type="Proteomes" id="UP001055712"/>
    </source>
</evidence>
<dbReference type="SUPFAM" id="SSF54211">
    <property type="entry name" value="Ribosomal protein S5 domain 2-like"/>
    <property type="match status" value="1"/>
</dbReference>
<reference evidence="8" key="1">
    <citation type="journal article" date="2019" name="Plant J.">
        <title>Chlorella vulgaris genome assembly and annotation reveals the molecular basis for metabolic acclimation to high light conditions.</title>
        <authorList>
            <person name="Cecchin M."/>
            <person name="Marcolungo L."/>
            <person name="Rossato M."/>
            <person name="Girolomoni L."/>
            <person name="Cosentino E."/>
            <person name="Cuine S."/>
            <person name="Li-Beisson Y."/>
            <person name="Delledonne M."/>
            <person name="Ballottari M."/>
        </authorList>
    </citation>
    <scope>NUCLEOTIDE SEQUENCE</scope>
    <source>
        <strain evidence="8">211/11P</strain>
    </source>
</reference>
<dbReference type="InterPro" id="IPR023035">
    <property type="entry name" value="Ribosomal_uS9_bac/plastid"/>
</dbReference>
<evidence type="ECO:0000256" key="1">
    <source>
        <dbReference type="ARBA" id="ARBA00005251"/>
    </source>
</evidence>
<dbReference type="GO" id="GO:0006412">
    <property type="term" value="P:translation"/>
    <property type="evidence" value="ECO:0007669"/>
    <property type="project" value="InterPro"/>
</dbReference>
<dbReference type="GO" id="GO:0003735">
    <property type="term" value="F:structural constituent of ribosome"/>
    <property type="evidence" value="ECO:0007669"/>
    <property type="project" value="InterPro"/>
</dbReference>
<keyword evidence="9" id="KW-1185">Reference proteome</keyword>
<evidence type="ECO:0000256" key="6">
    <source>
        <dbReference type="RuleBase" id="RU003815"/>
    </source>
</evidence>
<evidence type="ECO:0000313" key="8">
    <source>
        <dbReference type="EMBL" id="KAI3431266.1"/>
    </source>
</evidence>
<dbReference type="Proteomes" id="UP001055712">
    <property type="component" value="Unassembled WGS sequence"/>
</dbReference>
<dbReference type="PROSITE" id="PS00360">
    <property type="entry name" value="RIBOSOMAL_S9"/>
    <property type="match status" value="1"/>
</dbReference>
<evidence type="ECO:0000256" key="5">
    <source>
        <dbReference type="ARBA" id="ARBA00035437"/>
    </source>
</evidence>
<comment type="caution">
    <text evidence="8">The sequence shown here is derived from an EMBL/GenBank/DDBJ whole genome shotgun (WGS) entry which is preliminary data.</text>
</comment>
<dbReference type="InterPro" id="IPR014721">
    <property type="entry name" value="Ribsml_uS5_D2-typ_fold_subgr"/>
</dbReference>